<dbReference type="CDD" id="cd01450">
    <property type="entry name" value="vWFA_subfamily_ECM"/>
    <property type="match status" value="1"/>
</dbReference>
<feature type="domain" description="VWFA" evidence="9">
    <location>
        <begin position="4"/>
        <end position="186"/>
    </location>
</feature>
<keyword evidence="2" id="KW-0272">Extracellular matrix</keyword>
<dbReference type="InterPro" id="IPR020901">
    <property type="entry name" value="Prtase_inh_Kunz-CS"/>
</dbReference>
<dbReference type="InterPro" id="IPR036880">
    <property type="entry name" value="Kunitz_BPTI_sf"/>
</dbReference>
<keyword evidence="7" id="KW-1015">Disulfide bond</keyword>
<feature type="domain" description="BPTI/Kunitz inhibitor" evidence="10">
    <location>
        <begin position="675"/>
        <end position="724"/>
    </location>
</feature>
<evidence type="ECO:0000256" key="7">
    <source>
        <dbReference type="ARBA" id="ARBA00023157"/>
    </source>
</evidence>
<evidence type="ECO:0000256" key="8">
    <source>
        <dbReference type="SAM" id="MobiDB-lite"/>
    </source>
</evidence>
<dbReference type="Proteomes" id="UP000264820">
    <property type="component" value="Unplaced"/>
</dbReference>
<dbReference type="SUPFAM" id="SSF57362">
    <property type="entry name" value="BPTI-like"/>
    <property type="match status" value="1"/>
</dbReference>
<keyword evidence="12" id="KW-1185">Reference proteome</keyword>
<dbReference type="OMA" id="ILFEEKC"/>
<proteinExistence type="predicted"/>
<dbReference type="PANTHER" id="PTHR24020">
    <property type="entry name" value="COLLAGEN ALPHA"/>
    <property type="match status" value="1"/>
</dbReference>
<comment type="subcellular location">
    <subcellularLocation>
        <location evidence="1">Secreted</location>
        <location evidence="1">Extracellular space</location>
        <location evidence="1">Extracellular matrix</location>
    </subcellularLocation>
</comment>
<feature type="compositionally biased region" description="Gly residues" evidence="8">
    <location>
        <begin position="307"/>
        <end position="318"/>
    </location>
</feature>
<dbReference type="Pfam" id="PF01391">
    <property type="entry name" value="Collagen"/>
    <property type="match status" value="2"/>
</dbReference>
<dbReference type="GO" id="GO:0004867">
    <property type="term" value="F:serine-type endopeptidase inhibitor activity"/>
    <property type="evidence" value="ECO:0007669"/>
    <property type="project" value="UniProtKB-KW"/>
</dbReference>
<dbReference type="PROSITE" id="PS50279">
    <property type="entry name" value="BPTI_KUNITZ_2"/>
    <property type="match status" value="1"/>
</dbReference>
<dbReference type="InterPro" id="IPR008160">
    <property type="entry name" value="Collagen"/>
</dbReference>
<evidence type="ECO:0000259" key="9">
    <source>
        <dbReference type="PROSITE" id="PS50234"/>
    </source>
</evidence>
<dbReference type="FunFam" id="4.10.410.10:FF:000020">
    <property type="entry name" value="Collagen, type VI, alpha 3"/>
    <property type="match status" value="1"/>
</dbReference>
<keyword evidence="2" id="KW-0964">Secreted</keyword>
<accession>A0A3Q2YNU1</accession>
<dbReference type="AlphaFoldDB" id="A0A3Q2YNU1"/>
<dbReference type="PANTHER" id="PTHR24020:SF87">
    <property type="entry name" value="COLLAGEN ALPHA-1(VI) CHAIN-LIKE"/>
    <property type="match status" value="1"/>
</dbReference>
<dbReference type="GeneTree" id="ENSGT00940000163195"/>
<feature type="region of interest" description="Disordered" evidence="8">
    <location>
        <begin position="187"/>
        <end position="481"/>
    </location>
</feature>
<dbReference type="CDD" id="cd22628">
    <property type="entry name" value="Kunitz_collagen_alpha1_XXVIII"/>
    <property type="match status" value="1"/>
</dbReference>
<dbReference type="PRINTS" id="PR00453">
    <property type="entry name" value="VWFADOMAIN"/>
</dbReference>
<dbReference type="Gene3D" id="4.10.410.10">
    <property type="entry name" value="Pancreatic trypsin inhibitor Kunitz domain"/>
    <property type="match status" value="1"/>
</dbReference>
<dbReference type="Gene3D" id="3.40.50.410">
    <property type="entry name" value="von Willebrand factor, type A domain"/>
    <property type="match status" value="2"/>
</dbReference>
<dbReference type="InterPro" id="IPR050525">
    <property type="entry name" value="ECM_Assembly_Org"/>
</dbReference>
<feature type="compositionally biased region" description="Gly residues" evidence="8">
    <location>
        <begin position="211"/>
        <end position="220"/>
    </location>
</feature>
<keyword evidence="4" id="KW-0130">Cell adhesion</keyword>
<evidence type="ECO:0000256" key="3">
    <source>
        <dbReference type="ARBA" id="ARBA00022690"/>
    </source>
</evidence>
<keyword evidence="6" id="KW-0176">Collagen</keyword>
<reference evidence="11" key="1">
    <citation type="submission" date="2025-08" db="UniProtKB">
        <authorList>
            <consortium name="Ensembl"/>
        </authorList>
    </citation>
    <scope>IDENTIFICATION</scope>
</reference>
<reference evidence="11" key="2">
    <citation type="submission" date="2025-09" db="UniProtKB">
        <authorList>
            <consortium name="Ensembl"/>
        </authorList>
    </citation>
    <scope>IDENTIFICATION</scope>
</reference>
<name>A0A3Q2YNU1_HIPCM</name>
<dbReference type="CDD" id="cd01472">
    <property type="entry name" value="vWA_collagen"/>
    <property type="match status" value="1"/>
</dbReference>
<dbReference type="PROSITE" id="PS00280">
    <property type="entry name" value="BPTI_KUNITZ_1"/>
    <property type="match status" value="1"/>
</dbReference>
<dbReference type="Pfam" id="PF00092">
    <property type="entry name" value="VWA"/>
    <property type="match status" value="2"/>
</dbReference>
<feature type="compositionally biased region" description="Pro residues" evidence="8">
    <location>
        <begin position="410"/>
        <end position="419"/>
    </location>
</feature>
<evidence type="ECO:0000313" key="12">
    <source>
        <dbReference type="Proteomes" id="UP000264820"/>
    </source>
</evidence>
<dbReference type="GO" id="GO:0005581">
    <property type="term" value="C:collagen trimer"/>
    <property type="evidence" value="ECO:0007669"/>
    <property type="project" value="UniProtKB-KW"/>
</dbReference>
<evidence type="ECO:0000256" key="2">
    <source>
        <dbReference type="ARBA" id="ARBA00022530"/>
    </source>
</evidence>
<dbReference type="GO" id="GO:0007155">
    <property type="term" value="P:cell adhesion"/>
    <property type="evidence" value="ECO:0007669"/>
    <property type="project" value="UniProtKB-KW"/>
</dbReference>
<evidence type="ECO:0000256" key="1">
    <source>
        <dbReference type="ARBA" id="ARBA00004498"/>
    </source>
</evidence>
<evidence type="ECO:0000259" key="10">
    <source>
        <dbReference type="PROSITE" id="PS50279"/>
    </source>
</evidence>
<dbReference type="InterPro" id="IPR002035">
    <property type="entry name" value="VWF_A"/>
</dbReference>
<protein>
    <submittedName>
        <fullName evidence="11">Collagen, type XXVIII, alpha 1b</fullName>
    </submittedName>
</protein>
<dbReference type="FunFam" id="3.40.50.410:FF:000051">
    <property type="entry name" value="Collagen type XXVIII alpha 1 chain"/>
    <property type="match status" value="1"/>
</dbReference>
<evidence type="ECO:0000256" key="6">
    <source>
        <dbReference type="ARBA" id="ARBA00023119"/>
    </source>
</evidence>
<dbReference type="SMART" id="SM00131">
    <property type="entry name" value="KU"/>
    <property type="match status" value="1"/>
</dbReference>
<dbReference type="PROSITE" id="PS50234">
    <property type="entry name" value="VWFA"/>
    <property type="match status" value="2"/>
</dbReference>
<dbReference type="InterPro" id="IPR036465">
    <property type="entry name" value="vWFA_dom_sf"/>
</dbReference>
<sequence>CSLEVVFILDSSESAKIGLFEKQKAFVLGFSTRLSMLQVAGWTLSVRMAALQYSSSVSMEQRFSAWTDLDSFHGRVSVMSYIGHGTYTTYAIGNATELLVKETPDDSVRVAVLMTDGADHPRNPDVLAAAIKAKEHGVKMFAVGLSHIARQGANSAKLRAVASAPAQQFVQSLQDPQLEQRLLKEMGRKGDPGFRGPPGPKGARGEPGEDGQPGSGGPEGRPGFKGSKGDRGPSGNAGPPGDFGIGFPGAKGEKGNQGRPGPTGLVGVGEPGLPGPLGPPGTRGNPGPPGEGLPGPKGDQGPPGPSGLRGGPGVGFAGPKGNQGFPGVPGPPGERGVGVPGPKGDVGSEGLPGIPGQPGEDGTPGQKGDIGFPGPRGPDGSPGKGAPGEKGDRGPPGSSGLPGGKGEDFPGPPGPPGVPGLPGETGADGVGLPGAKGSIGMIGPPGPQGSPGEGIQGQKGEPGFQGIPGSRGPAGVGLQGDKGRVGQKGEPGLTCGVTCRQSPLELVFVIDSSESVGPDNFEVVKDFVSALVDRASVSRETTRVGVVLYSHINVVVVSLSQDASRDQVKAAVRSMTYLGEGTFTGSAIHQANRLFRVARPGVRKVAVVITDGQADKRDSVSLENVVREARVGDIEMFVIGVVNTSDPFFSEFKKELDLMASEPDADHVYLIDDFKTLPLDPGPCRDYVVRWYYDSEANACAQFWFGGCHGNANQFDTERRCKQT</sequence>
<evidence type="ECO:0000256" key="4">
    <source>
        <dbReference type="ARBA" id="ARBA00022889"/>
    </source>
</evidence>
<organism evidence="11 12">
    <name type="scientific">Hippocampus comes</name>
    <name type="common">Tiger tail seahorse</name>
    <dbReference type="NCBI Taxonomy" id="109280"/>
    <lineage>
        <taxon>Eukaryota</taxon>
        <taxon>Metazoa</taxon>
        <taxon>Chordata</taxon>
        <taxon>Craniata</taxon>
        <taxon>Vertebrata</taxon>
        <taxon>Euteleostomi</taxon>
        <taxon>Actinopterygii</taxon>
        <taxon>Neopterygii</taxon>
        <taxon>Teleostei</taxon>
        <taxon>Neoteleostei</taxon>
        <taxon>Acanthomorphata</taxon>
        <taxon>Syngnathiaria</taxon>
        <taxon>Syngnathiformes</taxon>
        <taxon>Syngnathoidei</taxon>
        <taxon>Syngnathidae</taxon>
        <taxon>Hippocampus</taxon>
    </lineage>
</organism>
<feature type="domain" description="VWFA" evidence="9">
    <location>
        <begin position="505"/>
        <end position="688"/>
    </location>
</feature>
<dbReference type="InterPro" id="IPR002223">
    <property type="entry name" value="Kunitz_BPTI"/>
</dbReference>
<dbReference type="Ensembl" id="ENSHCOT00000006818.1">
    <property type="protein sequence ID" value="ENSHCOP00000020191.1"/>
    <property type="gene ID" value="ENSHCOG00000006105.1"/>
</dbReference>
<dbReference type="PRINTS" id="PR00759">
    <property type="entry name" value="BASICPTASE"/>
</dbReference>
<evidence type="ECO:0000313" key="11">
    <source>
        <dbReference type="Ensembl" id="ENSHCOP00000020191.1"/>
    </source>
</evidence>
<dbReference type="SUPFAM" id="SSF53300">
    <property type="entry name" value="vWA-like"/>
    <property type="match status" value="2"/>
</dbReference>
<keyword evidence="5" id="KW-0722">Serine protease inhibitor</keyword>
<keyword evidence="3" id="KW-0646">Protease inhibitor</keyword>
<dbReference type="SMART" id="SM00327">
    <property type="entry name" value="VWA"/>
    <property type="match status" value="2"/>
</dbReference>
<evidence type="ECO:0000256" key="5">
    <source>
        <dbReference type="ARBA" id="ARBA00022900"/>
    </source>
</evidence>